<evidence type="ECO:0000313" key="2">
    <source>
        <dbReference type="EMBL" id="TIA87398.1"/>
    </source>
</evidence>
<sequence length="282" mass="31565">MSFKEDDPGSVQTLLNALKPSLEGMKSVDAVDSQPEEMQQMQQPIPHKDSSEPQRNPEIDSLLALLAPSPNGDAIPTSKPAKAVEQARSRDLDNTRRRDSRSPVFTAPTQRKASSNSTDKRTNAATTKPKTASTSTPPISSQEATELRTMTFPQAMLVLPTLPSQTVDSVKAIHAQQHRVEKALHAEWSVMHSKYASGRRDLEHKMALARIDLSKDMQRLEDEFRRREDAFKAKAQIRWSDVRHQQQTQLEELHIPCFYQTDDASAVSTQARVLNAILAQHV</sequence>
<accession>A0A4T0FH65</accession>
<dbReference type="Proteomes" id="UP000310189">
    <property type="component" value="Unassembled WGS sequence"/>
</dbReference>
<comment type="caution">
    <text evidence="2">The sequence shown here is derived from an EMBL/GenBank/DDBJ whole genome shotgun (WGS) entry which is preliminary data.</text>
</comment>
<feature type="compositionally biased region" description="Basic and acidic residues" evidence="1">
    <location>
        <begin position="46"/>
        <end position="58"/>
    </location>
</feature>
<dbReference type="AlphaFoldDB" id="A0A4T0FH65"/>
<feature type="region of interest" description="Disordered" evidence="1">
    <location>
        <begin position="1"/>
        <end position="143"/>
    </location>
</feature>
<name>A0A4T0FH65_9BASI</name>
<proteinExistence type="predicted"/>
<reference evidence="2 3" key="1">
    <citation type="submission" date="2019-03" db="EMBL/GenBank/DDBJ databases">
        <title>Sequencing 23 genomes of Wallemia ichthyophaga.</title>
        <authorList>
            <person name="Gostincar C."/>
        </authorList>
    </citation>
    <scope>NUCLEOTIDE SEQUENCE [LARGE SCALE GENOMIC DNA]</scope>
    <source>
        <strain evidence="2 3">EXF-5753</strain>
    </source>
</reference>
<dbReference type="EMBL" id="SPNW01000056">
    <property type="protein sequence ID" value="TIA87398.1"/>
    <property type="molecule type" value="Genomic_DNA"/>
</dbReference>
<evidence type="ECO:0000256" key="1">
    <source>
        <dbReference type="SAM" id="MobiDB-lite"/>
    </source>
</evidence>
<evidence type="ECO:0000313" key="3">
    <source>
        <dbReference type="Proteomes" id="UP000310189"/>
    </source>
</evidence>
<gene>
    <name evidence="2" type="ORF">E3P99_03176</name>
</gene>
<dbReference type="OrthoDB" id="21617at2759"/>
<protein>
    <submittedName>
        <fullName evidence="2">Uncharacterized protein</fullName>
    </submittedName>
</protein>
<keyword evidence="3" id="KW-1185">Reference proteome</keyword>
<feature type="compositionally biased region" description="Polar residues" evidence="1">
    <location>
        <begin position="107"/>
        <end position="117"/>
    </location>
</feature>
<feature type="compositionally biased region" description="Basic and acidic residues" evidence="1">
    <location>
        <begin position="85"/>
        <end position="101"/>
    </location>
</feature>
<feature type="compositionally biased region" description="Low complexity" evidence="1">
    <location>
        <begin position="123"/>
        <end position="140"/>
    </location>
</feature>
<organism evidence="2 3">
    <name type="scientific">Wallemia hederae</name>
    <dbReference type="NCBI Taxonomy" id="1540922"/>
    <lineage>
        <taxon>Eukaryota</taxon>
        <taxon>Fungi</taxon>
        <taxon>Dikarya</taxon>
        <taxon>Basidiomycota</taxon>
        <taxon>Wallemiomycotina</taxon>
        <taxon>Wallemiomycetes</taxon>
        <taxon>Wallemiales</taxon>
        <taxon>Wallemiaceae</taxon>
        <taxon>Wallemia</taxon>
    </lineage>
</organism>